<dbReference type="AlphaFoldDB" id="A0A9X6RN44"/>
<sequence length="91" mass="10102">MVVPYGNTGDSAGPSVPASSATTVTRCAIFPDVFSAPVRTRTPRIFSRHLRNTRRVIARKCRTRVIYFADRHDESHAKVTPDGKLARYGGR</sequence>
<organism evidence="1 2">
    <name type="scientific">Hypsibius exemplaris</name>
    <name type="common">Freshwater tardigrade</name>
    <dbReference type="NCBI Taxonomy" id="2072580"/>
    <lineage>
        <taxon>Eukaryota</taxon>
        <taxon>Metazoa</taxon>
        <taxon>Ecdysozoa</taxon>
        <taxon>Tardigrada</taxon>
        <taxon>Eutardigrada</taxon>
        <taxon>Parachela</taxon>
        <taxon>Hypsibioidea</taxon>
        <taxon>Hypsibiidae</taxon>
        <taxon>Hypsibius</taxon>
    </lineage>
</organism>
<dbReference type="EMBL" id="MTYJ01000363">
    <property type="protein sequence ID" value="OWA54003.1"/>
    <property type="molecule type" value="Genomic_DNA"/>
</dbReference>
<gene>
    <name evidence="1" type="ORF">BV898_18426</name>
</gene>
<evidence type="ECO:0000313" key="1">
    <source>
        <dbReference type="EMBL" id="OWA54003.1"/>
    </source>
</evidence>
<accession>A0A9X6RN44</accession>
<proteinExistence type="predicted"/>
<comment type="caution">
    <text evidence="1">The sequence shown here is derived from an EMBL/GenBank/DDBJ whole genome shotgun (WGS) entry which is preliminary data.</text>
</comment>
<reference evidence="2" key="1">
    <citation type="submission" date="2017-01" db="EMBL/GenBank/DDBJ databases">
        <title>Comparative genomics of anhydrobiosis in the tardigrade Hypsibius dujardini.</title>
        <authorList>
            <person name="Yoshida Y."/>
            <person name="Koutsovoulos G."/>
            <person name="Laetsch D."/>
            <person name="Stevens L."/>
            <person name="Kumar S."/>
            <person name="Horikawa D."/>
            <person name="Ishino K."/>
            <person name="Komine S."/>
            <person name="Tomita M."/>
            <person name="Blaxter M."/>
            <person name="Arakawa K."/>
        </authorList>
    </citation>
    <scope>NUCLEOTIDE SEQUENCE [LARGE SCALE GENOMIC DNA]</scope>
    <source>
        <strain evidence="2">Z151</strain>
    </source>
</reference>
<keyword evidence="2" id="KW-1185">Reference proteome</keyword>
<protein>
    <submittedName>
        <fullName evidence="1">Uncharacterized protein</fullName>
    </submittedName>
</protein>
<evidence type="ECO:0000313" key="2">
    <source>
        <dbReference type="Proteomes" id="UP000192578"/>
    </source>
</evidence>
<name>A0A9X6RN44_HYPEX</name>
<dbReference type="Proteomes" id="UP000192578">
    <property type="component" value="Unassembled WGS sequence"/>
</dbReference>